<gene>
    <name evidence="1" type="ORF">RND71_025287</name>
</gene>
<evidence type="ECO:0000313" key="1">
    <source>
        <dbReference type="EMBL" id="KAK4356316.1"/>
    </source>
</evidence>
<keyword evidence="2" id="KW-1185">Reference proteome</keyword>
<reference evidence="1" key="1">
    <citation type="submission" date="2023-12" db="EMBL/GenBank/DDBJ databases">
        <title>Genome assembly of Anisodus tanguticus.</title>
        <authorList>
            <person name="Wang Y.-J."/>
        </authorList>
    </citation>
    <scope>NUCLEOTIDE SEQUENCE</scope>
    <source>
        <strain evidence="1">KB-2021</strain>
        <tissue evidence="1">Leaf</tissue>
    </source>
</reference>
<accession>A0AAE1RSN6</accession>
<organism evidence="1 2">
    <name type="scientific">Anisodus tanguticus</name>
    <dbReference type="NCBI Taxonomy" id="243964"/>
    <lineage>
        <taxon>Eukaryota</taxon>
        <taxon>Viridiplantae</taxon>
        <taxon>Streptophyta</taxon>
        <taxon>Embryophyta</taxon>
        <taxon>Tracheophyta</taxon>
        <taxon>Spermatophyta</taxon>
        <taxon>Magnoliopsida</taxon>
        <taxon>eudicotyledons</taxon>
        <taxon>Gunneridae</taxon>
        <taxon>Pentapetalae</taxon>
        <taxon>asterids</taxon>
        <taxon>lamiids</taxon>
        <taxon>Solanales</taxon>
        <taxon>Solanaceae</taxon>
        <taxon>Solanoideae</taxon>
        <taxon>Hyoscyameae</taxon>
        <taxon>Anisodus</taxon>
    </lineage>
</organism>
<proteinExistence type="predicted"/>
<dbReference type="EMBL" id="JAVYJV010000013">
    <property type="protein sequence ID" value="KAK4356316.1"/>
    <property type="molecule type" value="Genomic_DNA"/>
</dbReference>
<name>A0AAE1RSN6_9SOLA</name>
<sequence>MINTNNCTSPPTVEEFLVPPKWIPFETKAAYRRHKAWWLVESSQKNVSGVSDLYRTGVTIKGLFVTVTSSKFNSGRVVSPGRVSSRSGRNFQKQNSFQNYKFRIR</sequence>
<dbReference type="AlphaFoldDB" id="A0AAE1RSN6"/>
<comment type="caution">
    <text evidence="1">The sequence shown here is derived from an EMBL/GenBank/DDBJ whole genome shotgun (WGS) entry which is preliminary data.</text>
</comment>
<protein>
    <submittedName>
        <fullName evidence="1">Uncharacterized protein</fullName>
    </submittedName>
</protein>
<dbReference type="Proteomes" id="UP001291623">
    <property type="component" value="Unassembled WGS sequence"/>
</dbReference>
<evidence type="ECO:0000313" key="2">
    <source>
        <dbReference type="Proteomes" id="UP001291623"/>
    </source>
</evidence>